<dbReference type="KEGG" id="sbr:SY1_02010"/>
<reference evidence="6" key="1">
    <citation type="submission" date="2010-03" db="EMBL/GenBank/DDBJ databases">
        <title>The genome sequence of Synergistetes sp. SGP1.</title>
        <authorList>
            <consortium name="metaHIT consortium -- http://www.metahit.eu/"/>
            <person name="Pajon A."/>
            <person name="Turner K."/>
            <person name="Parkhill J."/>
            <person name="Wade W."/>
            <person name="Vartoukian S."/>
        </authorList>
    </citation>
    <scope>NUCLEOTIDE SEQUENCE [LARGE SCALE GENOMIC DNA]</scope>
    <source>
        <strain evidence="6">SGP1</strain>
    </source>
</reference>
<feature type="domain" description="Flavin reductase like" evidence="4">
    <location>
        <begin position="40"/>
        <end position="198"/>
    </location>
</feature>
<dbReference type="EMBL" id="FP929056">
    <property type="protein sequence ID" value="CBL27735.1"/>
    <property type="molecule type" value="Genomic_DNA"/>
</dbReference>
<proteinExistence type="inferred from homology"/>
<dbReference type="GO" id="GO:0016646">
    <property type="term" value="F:oxidoreductase activity, acting on the CH-NH group of donors, NAD or NADP as acceptor"/>
    <property type="evidence" value="ECO:0007669"/>
    <property type="project" value="UniProtKB-ARBA"/>
</dbReference>
<dbReference type="SUPFAM" id="SSF50475">
    <property type="entry name" value="FMN-binding split barrel"/>
    <property type="match status" value="1"/>
</dbReference>
<evidence type="ECO:0000313" key="5">
    <source>
        <dbReference type="EMBL" id="CBL27735.1"/>
    </source>
</evidence>
<evidence type="ECO:0000256" key="3">
    <source>
        <dbReference type="ARBA" id="ARBA00038054"/>
    </source>
</evidence>
<evidence type="ECO:0000256" key="1">
    <source>
        <dbReference type="ARBA" id="ARBA00001917"/>
    </source>
</evidence>
<organism evidence="5 6">
    <name type="scientific">Fretibacterium fastidiosum</name>
    <dbReference type="NCBI Taxonomy" id="651822"/>
    <lineage>
        <taxon>Bacteria</taxon>
        <taxon>Thermotogati</taxon>
        <taxon>Synergistota</taxon>
        <taxon>Synergistia</taxon>
        <taxon>Synergistales</taxon>
        <taxon>Aminobacteriaceae</taxon>
        <taxon>Fretibacterium</taxon>
    </lineage>
</organism>
<accession>A0AB94IVF5</accession>
<dbReference type="RefSeq" id="WP_015555882.1">
    <property type="nucleotide sequence ID" value="NC_021038.1"/>
</dbReference>
<dbReference type="InterPro" id="IPR012349">
    <property type="entry name" value="Split_barrel_FMN-bd"/>
</dbReference>
<dbReference type="GO" id="GO:0010181">
    <property type="term" value="F:FMN binding"/>
    <property type="evidence" value="ECO:0007669"/>
    <property type="project" value="InterPro"/>
</dbReference>
<evidence type="ECO:0000259" key="4">
    <source>
        <dbReference type="Pfam" id="PF01613"/>
    </source>
</evidence>
<dbReference type="PANTHER" id="PTHR43567:SF1">
    <property type="entry name" value="FLAVOREDOXIN"/>
    <property type="match status" value="1"/>
</dbReference>
<evidence type="ECO:0000313" key="6">
    <source>
        <dbReference type="Proteomes" id="UP000008957"/>
    </source>
</evidence>
<dbReference type="Pfam" id="PF01613">
    <property type="entry name" value="Flavin_Reduct"/>
    <property type="match status" value="1"/>
</dbReference>
<dbReference type="InterPro" id="IPR052174">
    <property type="entry name" value="Flavoredoxin"/>
</dbReference>
<name>A0AB94IVF5_9BACT</name>
<reference evidence="5 6" key="2">
    <citation type="submission" date="2010-03" db="EMBL/GenBank/DDBJ databases">
        <authorList>
            <person name="Pajon A."/>
        </authorList>
    </citation>
    <scope>NUCLEOTIDE SEQUENCE [LARGE SCALE GENOMIC DNA]</scope>
    <source>
        <strain evidence="5 6">SGP1</strain>
    </source>
</reference>
<comment type="similarity">
    <text evidence="3">Belongs to the flavoredoxin family.</text>
</comment>
<keyword evidence="2" id="KW-0285">Flavoprotein</keyword>
<dbReference type="Gene3D" id="2.30.110.10">
    <property type="entry name" value="Electron Transport, Fmn-binding Protein, Chain A"/>
    <property type="match status" value="1"/>
</dbReference>
<dbReference type="PANTHER" id="PTHR43567">
    <property type="entry name" value="FLAVOREDOXIN-RELATED-RELATED"/>
    <property type="match status" value="1"/>
</dbReference>
<keyword evidence="6" id="KW-1185">Reference proteome</keyword>
<protein>
    <submittedName>
        <fullName evidence="5">Conserved protein/domain typically associated with flavoprotein oxygenases, DIM6/NTAB family</fullName>
    </submittedName>
</protein>
<dbReference type="AlphaFoldDB" id="A0AB94IVF5"/>
<sequence length="251" mass="26987">MKERIYRAILTLAFTLSLLSLRAGMASAESLKFTGSPHFLPAPLMVVGVYTPEGQANFAPFHRGGVLASGKDGGPMRIGFGIKGDAEKSWTYQCLKKMKACTVNLPSVKYLAEAELLGRYSGRPLSGDAPLLSENGGFQDKLAVTKLTAVKGSAVNAPMIEEFPISLECELEEDMPIAEGSKSRLMILVVRKVWADEAYLDAGGKINPKTADPDSSIVFFSHSHAANGGFYGYGEMLGKSGPISDAYRQKK</sequence>
<dbReference type="InterPro" id="IPR002563">
    <property type="entry name" value="Flavin_Rdtase-like_dom"/>
</dbReference>
<dbReference type="Proteomes" id="UP000008957">
    <property type="component" value="Chromosome"/>
</dbReference>
<evidence type="ECO:0000256" key="2">
    <source>
        <dbReference type="ARBA" id="ARBA00022630"/>
    </source>
</evidence>
<comment type="cofactor">
    <cofactor evidence="1">
        <name>FMN</name>
        <dbReference type="ChEBI" id="CHEBI:58210"/>
    </cofactor>
</comment>
<gene>
    <name evidence="5" type="ORF">SY1_02010</name>
</gene>